<dbReference type="AlphaFoldDB" id="A0A2T4AVV6"/>
<gene>
    <name evidence="2" type="ORF">M431DRAFT_205751</name>
</gene>
<dbReference type="EMBL" id="KZ679675">
    <property type="protein sequence ID" value="PTB61202.1"/>
    <property type="molecule type" value="Genomic_DNA"/>
</dbReference>
<feature type="region of interest" description="Disordered" evidence="1">
    <location>
        <begin position="16"/>
        <end position="60"/>
    </location>
</feature>
<name>A0A2T4AVV6_TRIHA</name>
<sequence>MQYREVVHWQLRSLNRPASSLGPSPDAAKPHERPNEYSRTNRDAQAGARPEAQWQCNGNGIDNSPPLSPLVAHESMCLLACTATVRADITPAGMWPSHKQDLSPAPAADWGCVSTSRLGMLMPLRPTTNDVLLLFCGEPSPSPRLGGKKRQSTVPLSPGFSLSVAPWAVFFSLLEPVAPLLFARHGNTNTSSAWGTSFGFLDEKLSDFGPWQWLLNFPLVL</sequence>
<evidence type="ECO:0000313" key="3">
    <source>
        <dbReference type="Proteomes" id="UP000241690"/>
    </source>
</evidence>
<dbReference type="GeneID" id="36621951"/>
<reference evidence="2 3" key="1">
    <citation type="submission" date="2016-07" db="EMBL/GenBank/DDBJ databases">
        <title>Multiple horizontal gene transfer events from other fungi enriched the ability of initially mycotrophic Trichoderma (Ascomycota) to feed on dead plant biomass.</title>
        <authorList>
            <consortium name="DOE Joint Genome Institute"/>
            <person name="Aerts A."/>
            <person name="Atanasova L."/>
            <person name="Chenthamara K."/>
            <person name="Zhang J."/>
            <person name="Grujic M."/>
            <person name="Henrissat B."/>
            <person name="Kuo A."/>
            <person name="Salamov A."/>
            <person name="Lipzen A."/>
            <person name="Labutti K."/>
            <person name="Barry K."/>
            <person name="Miao Y."/>
            <person name="Rahimi M.J."/>
            <person name="Shen Q."/>
            <person name="Grigoriev I.V."/>
            <person name="Kubicek C.P."/>
            <person name="Druzhinina I.S."/>
        </authorList>
    </citation>
    <scope>NUCLEOTIDE SEQUENCE [LARGE SCALE GENOMIC DNA]</scope>
    <source>
        <strain evidence="2 3">CBS 226.95</strain>
    </source>
</reference>
<accession>A0A2T4AVV6</accession>
<proteinExistence type="predicted"/>
<evidence type="ECO:0000256" key="1">
    <source>
        <dbReference type="SAM" id="MobiDB-lite"/>
    </source>
</evidence>
<dbReference type="RefSeq" id="XP_024780879.1">
    <property type="nucleotide sequence ID" value="XM_024913389.1"/>
</dbReference>
<evidence type="ECO:0000313" key="2">
    <source>
        <dbReference type="EMBL" id="PTB61202.1"/>
    </source>
</evidence>
<protein>
    <submittedName>
        <fullName evidence="2">Uncharacterized protein</fullName>
    </submittedName>
</protein>
<feature type="compositionally biased region" description="Basic and acidic residues" evidence="1">
    <location>
        <begin position="28"/>
        <end position="42"/>
    </location>
</feature>
<organism evidence="2 3">
    <name type="scientific">Trichoderma harzianum CBS 226.95</name>
    <dbReference type="NCBI Taxonomy" id="983964"/>
    <lineage>
        <taxon>Eukaryota</taxon>
        <taxon>Fungi</taxon>
        <taxon>Dikarya</taxon>
        <taxon>Ascomycota</taxon>
        <taxon>Pezizomycotina</taxon>
        <taxon>Sordariomycetes</taxon>
        <taxon>Hypocreomycetidae</taxon>
        <taxon>Hypocreales</taxon>
        <taxon>Hypocreaceae</taxon>
        <taxon>Trichoderma</taxon>
    </lineage>
</organism>
<keyword evidence="3" id="KW-1185">Reference proteome</keyword>
<dbReference type="Proteomes" id="UP000241690">
    <property type="component" value="Unassembled WGS sequence"/>
</dbReference>